<accession>A0AAN4Z0E7</accession>
<feature type="chain" id="PRO_5043009265" description="Neurotransmitter-gated ion-channel ligand-binding domain-containing protein" evidence="2">
    <location>
        <begin position="18"/>
        <end position="387"/>
    </location>
</feature>
<dbReference type="Proteomes" id="UP001328107">
    <property type="component" value="Unassembled WGS sequence"/>
</dbReference>
<evidence type="ECO:0000259" key="3">
    <source>
        <dbReference type="Pfam" id="PF02931"/>
    </source>
</evidence>
<dbReference type="InterPro" id="IPR036734">
    <property type="entry name" value="Neur_chan_lig-bd_sf"/>
</dbReference>
<dbReference type="GO" id="GO:0005230">
    <property type="term" value="F:extracellular ligand-gated monoatomic ion channel activity"/>
    <property type="evidence" value="ECO:0007669"/>
    <property type="project" value="InterPro"/>
</dbReference>
<keyword evidence="1" id="KW-1133">Transmembrane helix</keyword>
<feature type="transmembrane region" description="Helical" evidence="1">
    <location>
        <begin position="362"/>
        <end position="386"/>
    </location>
</feature>
<feature type="transmembrane region" description="Helical" evidence="1">
    <location>
        <begin position="270"/>
        <end position="292"/>
    </location>
</feature>
<feature type="transmembrane region" description="Helical" evidence="1">
    <location>
        <begin position="304"/>
        <end position="324"/>
    </location>
</feature>
<keyword evidence="5" id="KW-1185">Reference proteome</keyword>
<keyword evidence="1" id="KW-0812">Transmembrane</keyword>
<gene>
    <name evidence="4" type="ORF">PMAYCL1PPCAC_00401</name>
</gene>
<dbReference type="InterPro" id="IPR006202">
    <property type="entry name" value="Neur_chan_lig-bd"/>
</dbReference>
<protein>
    <recommendedName>
        <fullName evidence="3">Neurotransmitter-gated ion-channel ligand-binding domain-containing protein</fullName>
    </recommendedName>
</protein>
<organism evidence="4 5">
    <name type="scientific">Pristionchus mayeri</name>
    <dbReference type="NCBI Taxonomy" id="1317129"/>
    <lineage>
        <taxon>Eukaryota</taxon>
        <taxon>Metazoa</taxon>
        <taxon>Ecdysozoa</taxon>
        <taxon>Nematoda</taxon>
        <taxon>Chromadorea</taxon>
        <taxon>Rhabditida</taxon>
        <taxon>Rhabditina</taxon>
        <taxon>Diplogasteromorpha</taxon>
        <taxon>Diplogasteroidea</taxon>
        <taxon>Neodiplogasteridae</taxon>
        <taxon>Pristionchus</taxon>
    </lineage>
</organism>
<proteinExistence type="predicted"/>
<evidence type="ECO:0000256" key="1">
    <source>
        <dbReference type="SAM" id="Phobius"/>
    </source>
</evidence>
<comment type="caution">
    <text evidence="4">The sequence shown here is derived from an EMBL/GenBank/DDBJ whole genome shotgun (WGS) entry which is preliminary data.</text>
</comment>
<name>A0AAN4Z0E7_9BILA</name>
<feature type="transmembrane region" description="Helical" evidence="1">
    <location>
        <begin position="242"/>
        <end position="263"/>
    </location>
</feature>
<dbReference type="GO" id="GO:0016020">
    <property type="term" value="C:membrane"/>
    <property type="evidence" value="ECO:0007669"/>
    <property type="project" value="InterPro"/>
</dbReference>
<dbReference type="AlphaFoldDB" id="A0AAN4Z0E7"/>
<evidence type="ECO:0000313" key="5">
    <source>
        <dbReference type="Proteomes" id="UP001328107"/>
    </source>
</evidence>
<feature type="domain" description="Neurotransmitter-gated ion-channel ligand-binding" evidence="3">
    <location>
        <begin position="26"/>
        <end position="157"/>
    </location>
</feature>
<dbReference type="Gene3D" id="2.70.170.10">
    <property type="entry name" value="Neurotransmitter-gated ion-channel ligand-binding domain"/>
    <property type="match status" value="1"/>
</dbReference>
<dbReference type="EMBL" id="BTRK01000001">
    <property type="protein sequence ID" value="GMR30206.1"/>
    <property type="molecule type" value="Genomic_DNA"/>
</dbReference>
<evidence type="ECO:0000256" key="2">
    <source>
        <dbReference type="SAM" id="SignalP"/>
    </source>
</evidence>
<reference evidence="5" key="1">
    <citation type="submission" date="2022-10" db="EMBL/GenBank/DDBJ databases">
        <title>Genome assembly of Pristionchus species.</title>
        <authorList>
            <person name="Yoshida K."/>
            <person name="Sommer R.J."/>
        </authorList>
    </citation>
    <scope>NUCLEOTIDE SEQUENCE [LARGE SCALE GENOMIC DNA]</scope>
    <source>
        <strain evidence="5">RS5460</strain>
    </source>
</reference>
<dbReference type="SUPFAM" id="SSF63712">
    <property type="entry name" value="Nicotinic receptor ligand binding domain-like"/>
    <property type="match status" value="1"/>
</dbReference>
<keyword evidence="1" id="KW-0472">Membrane</keyword>
<feature type="signal peptide" evidence="2">
    <location>
        <begin position="1"/>
        <end position="17"/>
    </location>
</feature>
<keyword evidence="2" id="KW-0732">Signal</keyword>
<dbReference type="Pfam" id="PF02931">
    <property type="entry name" value="Neur_chan_LBD"/>
    <property type="match status" value="1"/>
</dbReference>
<sequence>MIILLFLHLLLFSPSHSHEYDKSPRQQLIDNLFNGYDYKKGPPKGTTVATSYGVQHVFFPYEDSPLAVLICTMSYSWEDARLQWNPRDYDGIMRLSLPANHKLWTPQSMTNMDGKNHRISSTAHKLRGIELEVKDAGRTSVATVTFYRRVQLEMVCENERIFPTVLKCIFRGVSKDDISVAKWAYVNGNRLKGFMDDNITGSGIFEIESVHGIAAGKYNRAGKENNEISMCVRLKSRLVSSQWILCTAFLSLIALLVLLASMLPPRHEHLHAFVIILVYLLMLLPSQLIFSIKSYSSFSVPPQTRVYAILFVLSTFILPFQQFFNSEYAKEKSVHLLSLAQGIGPLKQFHSKMYPYTKDFELPFMCVLFKAVFASVFTVFIVVMFVI</sequence>
<evidence type="ECO:0000313" key="4">
    <source>
        <dbReference type="EMBL" id="GMR30206.1"/>
    </source>
</evidence>